<evidence type="ECO:0000256" key="5">
    <source>
        <dbReference type="ARBA" id="ARBA00022985"/>
    </source>
</evidence>
<evidence type="ECO:0000256" key="6">
    <source>
        <dbReference type="ARBA" id="ARBA00023235"/>
    </source>
</evidence>
<comment type="catalytic activity">
    <reaction evidence="1">
        <text>UDP-alpha-D-glucose = UDP-alpha-D-galactose</text>
        <dbReference type="Rhea" id="RHEA:22168"/>
        <dbReference type="ChEBI" id="CHEBI:58885"/>
        <dbReference type="ChEBI" id="CHEBI:66914"/>
        <dbReference type="EC" id="5.1.3.2"/>
    </reaction>
</comment>
<dbReference type="EC" id="5.1.3.2" evidence="3"/>
<keyword evidence="5" id="KW-0448">Lipopolysaccharide biosynthesis</keyword>
<accession>A0A919VER7</accession>
<evidence type="ECO:0000256" key="2">
    <source>
        <dbReference type="ARBA" id="ARBA00007430"/>
    </source>
</evidence>
<dbReference type="Gene3D" id="3.40.50.720">
    <property type="entry name" value="NAD(P)-binding Rossmann-like Domain"/>
    <property type="match status" value="1"/>
</dbReference>
<evidence type="ECO:0000256" key="4">
    <source>
        <dbReference type="ARBA" id="ARBA00018569"/>
    </source>
</evidence>
<gene>
    <name evidence="11" type="primary">wbjB</name>
    <name evidence="11" type="ORF">CPJCM30710_03560</name>
</gene>
<dbReference type="Pfam" id="PF08485">
    <property type="entry name" value="Polysacc_syn_2C"/>
    <property type="match status" value="1"/>
</dbReference>
<sequence length="338" mass="38540">MFKNNIILITGGTGSFGNAVLNRFLNTDIKEIRIFSRDEKKQNDMRLKYNNKKIKFIIGDIRSFESLYSATKDVDYIFHAAALKQVPTCEFYPIEAVRTNVLGTQNLINAAVENNVRKAIFLSTDKAVYPINAMGMCKALMEKLVAAKSRELNASETVLCCTRYGNVMCSRGSVIPLFIQQIKNDEPITITDPNMTRFLMSLDEAIDLVINAFKHGVQGDTWVQKPPASTIYDLAIALKELFKSNTEIKIIGVRHGEKIHETLVTREEMLRCEDNGNYYRIKSNNANLHNSNDFVEDQFNILNATDYTSENTTRLNVDEIKEKLIKLDYVKRELENLK</sequence>
<dbReference type="GO" id="GO:0003978">
    <property type="term" value="F:UDP-glucose 4-epimerase activity"/>
    <property type="evidence" value="ECO:0007669"/>
    <property type="project" value="UniProtKB-EC"/>
</dbReference>
<evidence type="ECO:0000259" key="10">
    <source>
        <dbReference type="Pfam" id="PF08485"/>
    </source>
</evidence>
<dbReference type="Proteomes" id="UP000679179">
    <property type="component" value="Unassembled WGS sequence"/>
</dbReference>
<protein>
    <recommendedName>
        <fullName evidence="4">UDP-glucose 4-epimerase</fullName>
        <ecNumber evidence="3">5.1.3.2</ecNumber>
    </recommendedName>
    <alternativeName>
        <fullName evidence="8">Galactowaldenase</fullName>
    </alternativeName>
    <alternativeName>
        <fullName evidence="7">UDP-galactose 4-epimerase</fullName>
    </alternativeName>
</protein>
<evidence type="ECO:0000259" key="9">
    <source>
        <dbReference type="Pfam" id="PF02719"/>
    </source>
</evidence>
<dbReference type="CDD" id="cd05237">
    <property type="entry name" value="UDP_invert_4-6DH_SDR_e"/>
    <property type="match status" value="1"/>
</dbReference>
<proteinExistence type="inferred from homology"/>
<dbReference type="InterPro" id="IPR036291">
    <property type="entry name" value="NAD(P)-bd_dom_sf"/>
</dbReference>
<dbReference type="PANTHER" id="PTHR43318">
    <property type="entry name" value="UDP-N-ACETYLGLUCOSAMINE 4,6-DEHYDRATASE"/>
    <property type="match status" value="1"/>
</dbReference>
<dbReference type="PANTHER" id="PTHR43318:SF2">
    <property type="entry name" value="UDP-N-ACETYLGLUCOSAMINE 4,6-DEHYDRATASE (INVERTING)"/>
    <property type="match status" value="1"/>
</dbReference>
<dbReference type="InterPro" id="IPR013692">
    <property type="entry name" value="CapD_C"/>
</dbReference>
<feature type="domain" description="UDP-glucose 4-epimerase CapD C-terminal" evidence="10">
    <location>
        <begin position="294"/>
        <end position="331"/>
    </location>
</feature>
<reference evidence="11" key="1">
    <citation type="submission" date="2021-03" db="EMBL/GenBank/DDBJ databases">
        <title>Taxonomic study of Clostridium polyendosporum from meadow-gley soil under rice.</title>
        <authorList>
            <person name="Kobayashi H."/>
            <person name="Tanizawa Y."/>
            <person name="Yagura M."/>
        </authorList>
    </citation>
    <scope>NUCLEOTIDE SEQUENCE</scope>
    <source>
        <strain evidence="11">JCM 30710</strain>
    </source>
</reference>
<evidence type="ECO:0000256" key="7">
    <source>
        <dbReference type="ARBA" id="ARBA00031367"/>
    </source>
</evidence>
<dbReference type="Pfam" id="PF02719">
    <property type="entry name" value="Polysacc_synt_2"/>
    <property type="match status" value="1"/>
</dbReference>
<dbReference type="EMBL" id="BOPZ01000002">
    <property type="protein sequence ID" value="GIM27690.1"/>
    <property type="molecule type" value="Genomic_DNA"/>
</dbReference>
<dbReference type="InterPro" id="IPR051203">
    <property type="entry name" value="Polysaccharide_Synthase-Rel"/>
</dbReference>
<keyword evidence="6" id="KW-0413">Isomerase</keyword>
<dbReference type="AlphaFoldDB" id="A0A919VER7"/>
<feature type="domain" description="Polysaccharide biosynthesis protein CapD-like" evidence="9">
    <location>
        <begin position="7"/>
        <end position="282"/>
    </location>
</feature>
<evidence type="ECO:0000256" key="8">
    <source>
        <dbReference type="ARBA" id="ARBA00033067"/>
    </source>
</evidence>
<comment type="caution">
    <text evidence="11">The sequence shown here is derived from an EMBL/GenBank/DDBJ whole genome shotgun (WGS) entry which is preliminary data.</text>
</comment>
<evidence type="ECO:0000256" key="3">
    <source>
        <dbReference type="ARBA" id="ARBA00013189"/>
    </source>
</evidence>
<evidence type="ECO:0000313" key="12">
    <source>
        <dbReference type="Proteomes" id="UP000679179"/>
    </source>
</evidence>
<dbReference type="InterPro" id="IPR003869">
    <property type="entry name" value="Polysac_CapD-like"/>
</dbReference>
<name>A0A919VER7_9CLOT</name>
<keyword evidence="12" id="KW-1185">Reference proteome</keyword>
<organism evidence="11 12">
    <name type="scientific">Clostridium polyendosporum</name>
    <dbReference type="NCBI Taxonomy" id="69208"/>
    <lineage>
        <taxon>Bacteria</taxon>
        <taxon>Bacillati</taxon>
        <taxon>Bacillota</taxon>
        <taxon>Clostridia</taxon>
        <taxon>Eubacteriales</taxon>
        <taxon>Clostridiaceae</taxon>
        <taxon>Clostridium</taxon>
    </lineage>
</organism>
<evidence type="ECO:0000313" key="11">
    <source>
        <dbReference type="EMBL" id="GIM27690.1"/>
    </source>
</evidence>
<dbReference type="SUPFAM" id="SSF51735">
    <property type="entry name" value="NAD(P)-binding Rossmann-fold domains"/>
    <property type="match status" value="1"/>
</dbReference>
<comment type="similarity">
    <text evidence="2">Belongs to the polysaccharide synthase family.</text>
</comment>
<dbReference type="GO" id="GO:0009103">
    <property type="term" value="P:lipopolysaccharide biosynthetic process"/>
    <property type="evidence" value="ECO:0007669"/>
    <property type="project" value="UniProtKB-KW"/>
</dbReference>
<dbReference type="RefSeq" id="WP_212902447.1">
    <property type="nucleotide sequence ID" value="NZ_BOPZ01000002.1"/>
</dbReference>
<evidence type="ECO:0000256" key="1">
    <source>
        <dbReference type="ARBA" id="ARBA00000083"/>
    </source>
</evidence>